<reference evidence="2" key="1">
    <citation type="submission" date="2023-05" db="EMBL/GenBank/DDBJ databases">
        <authorList>
            <person name="Stuckert A."/>
        </authorList>
    </citation>
    <scope>NUCLEOTIDE SEQUENCE</scope>
</reference>
<proteinExistence type="predicted"/>
<dbReference type="Proteomes" id="UP001162483">
    <property type="component" value="Unassembled WGS sequence"/>
</dbReference>
<name>A0ABN9FVI6_9NEOB</name>
<gene>
    <name evidence="2" type="ORF">SPARVUS_LOCUS12691565</name>
</gene>
<feature type="region of interest" description="Disordered" evidence="1">
    <location>
        <begin position="80"/>
        <end position="107"/>
    </location>
</feature>
<evidence type="ECO:0000313" key="2">
    <source>
        <dbReference type="EMBL" id="CAI9600015.1"/>
    </source>
</evidence>
<evidence type="ECO:0000256" key="1">
    <source>
        <dbReference type="SAM" id="MobiDB-lite"/>
    </source>
</evidence>
<sequence length="130" mass="14545">MQHLHLEVKDNNRQCALGMLDFPLHRVLEMDGLTADQRFPLSNSGPNSFIKMKVVLRILHIEDPDPDSVYAGINSLKHGPVSIRRANPDKPHGKPQSTSNAPQNQVHCIPQNTVAPQQQKVAPQKHKLVQ</sequence>
<accession>A0ABN9FVI6</accession>
<keyword evidence="3" id="KW-1185">Reference proteome</keyword>
<dbReference type="EMBL" id="CATNWA010017375">
    <property type="protein sequence ID" value="CAI9600015.1"/>
    <property type="molecule type" value="Genomic_DNA"/>
</dbReference>
<comment type="caution">
    <text evidence="2">The sequence shown here is derived from an EMBL/GenBank/DDBJ whole genome shotgun (WGS) entry which is preliminary data.</text>
</comment>
<dbReference type="Gene3D" id="2.60.40.150">
    <property type="entry name" value="C2 domain"/>
    <property type="match status" value="1"/>
</dbReference>
<dbReference type="SUPFAM" id="SSF49562">
    <property type="entry name" value="C2 domain (Calcium/lipid-binding domain, CaLB)"/>
    <property type="match status" value="1"/>
</dbReference>
<feature type="non-terminal residue" evidence="2">
    <location>
        <position position="130"/>
    </location>
</feature>
<organism evidence="2 3">
    <name type="scientific">Staurois parvus</name>
    <dbReference type="NCBI Taxonomy" id="386267"/>
    <lineage>
        <taxon>Eukaryota</taxon>
        <taxon>Metazoa</taxon>
        <taxon>Chordata</taxon>
        <taxon>Craniata</taxon>
        <taxon>Vertebrata</taxon>
        <taxon>Euteleostomi</taxon>
        <taxon>Amphibia</taxon>
        <taxon>Batrachia</taxon>
        <taxon>Anura</taxon>
        <taxon>Neobatrachia</taxon>
        <taxon>Ranoidea</taxon>
        <taxon>Ranidae</taxon>
        <taxon>Staurois</taxon>
    </lineage>
</organism>
<evidence type="ECO:0000313" key="3">
    <source>
        <dbReference type="Proteomes" id="UP001162483"/>
    </source>
</evidence>
<dbReference type="PANTHER" id="PTHR45761">
    <property type="entry name" value="EXTENDED SYNAPTOTAGMIN-LIKE PROTEIN 2, ISOFORM C"/>
    <property type="match status" value="1"/>
</dbReference>
<dbReference type="InterPro" id="IPR035892">
    <property type="entry name" value="C2_domain_sf"/>
</dbReference>
<protein>
    <submittedName>
        <fullName evidence="2">Uncharacterized protein</fullName>
    </submittedName>
</protein>
<dbReference type="PANTHER" id="PTHR45761:SF4">
    <property type="entry name" value="EXTENDED SYNAPTOTAGMIN-3"/>
    <property type="match status" value="1"/>
</dbReference>
<feature type="compositionally biased region" description="Polar residues" evidence="1">
    <location>
        <begin position="95"/>
        <end position="107"/>
    </location>
</feature>
<dbReference type="InterPro" id="IPR051634">
    <property type="entry name" value="Extended_Synaptotagmin"/>
</dbReference>